<feature type="non-terminal residue" evidence="1">
    <location>
        <position position="1"/>
    </location>
</feature>
<dbReference type="AlphaFoldDB" id="A0A5J9U8M6"/>
<gene>
    <name evidence="1" type="ORF">EJB05_35801</name>
</gene>
<evidence type="ECO:0000313" key="2">
    <source>
        <dbReference type="Proteomes" id="UP000324897"/>
    </source>
</evidence>
<dbReference type="PANTHER" id="PTHR36324:SF1">
    <property type="entry name" value="OS09G0460100 PROTEIN"/>
    <property type="match status" value="1"/>
</dbReference>
<evidence type="ECO:0000313" key="1">
    <source>
        <dbReference type="EMBL" id="TVU19638.1"/>
    </source>
</evidence>
<dbReference type="Gramene" id="TVU19638">
    <property type="protein sequence ID" value="TVU19638"/>
    <property type="gene ID" value="EJB05_35801"/>
</dbReference>
<dbReference type="EMBL" id="RWGY01000029">
    <property type="protein sequence ID" value="TVU19638.1"/>
    <property type="molecule type" value="Genomic_DNA"/>
</dbReference>
<accession>A0A5J9U8M6</accession>
<name>A0A5J9U8M6_9POAL</name>
<keyword evidence="2" id="KW-1185">Reference proteome</keyword>
<reference evidence="1 2" key="1">
    <citation type="journal article" date="2019" name="Sci. Rep.">
        <title>A high-quality genome of Eragrostis curvula grass provides insights into Poaceae evolution and supports new strategies to enhance forage quality.</title>
        <authorList>
            <person name="Carballo J."/>
            <person name="Santos B.A.C.M."/>
            <person name="Zappacosta D."/>
            <person name="Garbus I."/>
            <person name="Selva J.P."/>
            <person name="Gallo C.A."/>
            <person name="Diaz A."/>
            <person name="Albertini E."/>
            <person name="Caccamo M."/>
            <person name="Echenique V."/>
        </authorList>
    </citation>
    <scope>NUCLEOTIDE SEQUENCE [LARGE SCALE GENOMIC DNA]</scope>
    <source>
        <strain evidence="2">cv. Victoria</strain>
        <tissue evidence="1">Leaf</tissue>
    </source>
</reference>
<protein>
    <submittedName>
        <fullName evidence="1">Uncharacterized protein</fullName>
    </submittedName>
</protein>
<sequence length="233" mass="26185">MPCLAQEYHTKLPTAGHYCKSLSSLVRETYAHCHVPCVRIPGGAGWSSGEDSDDDSEILNEMRNRQLKKRYSFTVDSPSPRLTTAAFAWSCRVRRSASWWRKMRTERRKRRRRGLTMTTADDDDGDDYCDADDESEAFYSVKSFFTRSTSRGATVASSVCGLDLPPPLLRSPEKWEGFRDCEGWPFGLCRRPAVLPLPPLPATPADSWKWRKSVSSLAGSPAPAYSYRTASST</sequence>
<dbReference type="PANTHER" id="PTHR36324">
    <property type="entry name" value="OS09G0460100 PROTEIN"/>
    <property type="match status" value="1"/>
</dbReference>
<comment type="caution">
    <text evidence="1">The sequence shown here is derived from an EMBL/GenBank/DDBJ whole genome shotgun (WGS) entry which is preliminary data.</text>
</comment>
<proteinExistence type="predicted"/>
<dbReference type="Proteomes" id="UP000324897">
    <property type="component" value="Chromosome 7"/>
</dbReference>
<dbReference type="OrthoDB" id="1930572at2759"/>
<organism evidence="1 2">
    <name type="scientific">Eragrostis curvula</name>
    <name type="common">weeping love grass</name>
    <dbReference type="NCBI Taxonomy" id="38414"/>
    <lineage>
        <taxon>Eukaryota</taxon>
        <taxon>Viridiplantae</taxon>
        <taxon>Streptophyta</taxon>
        <taxon>Embryophyta</taxon>
        <taxon>Tracheophyta</taxon>
        <taxon>Spermatophyta</taxon>
        <taxon>Magnoliopsida</taxon>
        <taxon>Liliopsida</taxon>
        <taxon>Poales</taxon>
        <taxon>Poaceae</taxon>
        <taxon>PACMAD clade</taxon>
        <taxon>Chloridoideae</taxon>
        <taxon>Eragrostideae</taxon>
        <taxon>Eragrostidinae</taxon>
        <taxon>Eragrostis</taxon>
    </lineage>
</organism>